<feature type="chain" id="PRO_5002115581" description="Cytochrome c domain-containing protein" evidence="5">
    <location>
        <begin position="23"/>
        <end position="276"/>
    </location>
</feature>
<dbReference type="KEGG" id="gsb:GSUB_03800"/>
<dbReference type="RefSeq" id="WP_040199261.1">
    <property type="nucleotide sequence ID" value="NZ_CP010311.1"/>
</dbReference>
<dbReference type="EMBL" id="CP010311">
    <property type="protein sequence ID" value="AJF05860.1"/>
    <property type="molecule type" value="Genomic_DNA"/>
</dbReference>
<accession>A0A0B5FP53</accession>
<keyword evidence="8" id="KW-1185">Reference proteome</keyword>
<dbReference type="HOGENOM" id="CLU_1056727_0_0_7"/>
<dbReference type="AlphaFoldDB" id="A0A0B5FP53"/>
<evidence type="ECO:0000256" key="2">
    <source>
        <dbReference type="ARBA" id="ARBA00022723"/>
    </source>
</evidence>
<dbReference type="PROSITE" id="PS51007">
    <property type="entry name" value="CYTC"/>
    <property type="match status" value="1"/>
</dbReference>
<reference evidence="7 8" key="1">
    <citation type="journal article" date="2015" name="Genome Announc.">
        <title>Genomes of Geoalkalibacter ferrihydriticus Z-0531T and Geoalkalibacter subterraneus Red1T, Two Haloalkaliphilic Metal-Reducing Deltaproteobacteria.</title>
        <authorList>
            <person name="Badalamenti J.P."/>
            <person name="Krajmalnik-Brown R."/>
            <person name="Torres C.I."/>
            <person name="Bond D.R."/>
        </authorList>
    </citation>
    <scope>NUCLEOTIDE SEQUENCE [LARGE SCALE GENOMIC DNA]</scope>
    <source>
        <strain evidence="7 8">Red1</strain>
    </source>
</reference>
<sequence length="276" mass="30608">MVFRSAFLIIAVLVCWCLPAVADESVSCLRCHPVHYAERGSCVDCHRGDPRSSRPVIAHFGLIPADYSDFTLPESAVVKNGNKLLDEMACRRCHVIGGRGNRLATSLDQSVNLSDPLRLAEAIREPVLFMPDFHLPDPLLVEVVNALYAAGVGREVPAEQTPQVVHFEESDENEDNAFIKNCGACHRTLTTALGGLGSGEVAPNLSGLLTPFFPPTYKDDSDDPWNRDRLKKWIDNPRKSRPLVRMAPVRLEEEDFSRLMDILSEDVTVEGDSQEK</sequence>
<feature type="signal peptide" evidence="5">
    <location>
        <begin position="1"/>
        <end position="22"/>
    </location>
</feature>
<keyword evidence="3 4" id="KW-0408">Iron</keyword>
<dbReference type="InterPro" id="IPR036909">
    <property type="entry name" value="Cyt_c-like_dom_sf"/>
</dbReference>
<feature type="domain" description="Cytochrome c" evidence="6">
    <location>
        <begin position="169"/>
        <end position="267"/>
    </location>
</feature>
<keyword evidence="2 4" id="KW-0479">Metal-binding</keyword>
<dbReference type="OrthoDB" id="5518603at2"/>
<evidence type="ECO:0000256" key="4">
    <source>
        <dbReference type="PROSITE-ProRule" id="PRU00433"/>
    </source>
</evidence>
<dbReference type="Gene3D" id="1.10.760.10">
    <property type="entry name" value="Cytochrome c-like domain"/>
    <property type="match status" value="1"/>
</dbReference>
<evidence type="ECO:0000256" key="5">
    <source>
        <dbReference type="SAM" id="SignalP"/>
    </source>
</evidence>
<evidence type="ECO:0000256" key="1">
    <source>
        <dbReference type="ARBA" id="ARBA00022617"/>
    </source>
</evidence>
<evidence type="ECO:0000256" key="3">
    <source>
        <dbReference type="ARBA" id="ARBA00023004"/>
    </source>
</evidence>
<dbReference type="InterPro" id="IPR036280">
    <property type="entry name" value="Multihaem_cyt_sf"/>
</dbReference>
<name>A0A0B5FP53_9BACT</name>
<dbReference type="SUPFAM" id="SSF46626">
    <property type="entry name" value="Cytochrome c"/>
    <property type="match status" value="1"/>
</dbReference>
<keyword evidence="5" id="KW-0732">Signal</keyword>
<dbReference type="SUPFAM" id="SSF48695">
    <property type="entry name" value="Multiheme cytochromes"/>
    <property type="match status" value="1"/>
</dbReference>
<evidence type="ECO:0000313" key="8">
    <source>
        <dbReference type="Proteomes" id="UP000035036"/>
    </source>
</evidence>
<dbReference type="InterPro" id="IPR009056">
    <property type="entry name" value="Cyt_c-like_dom"/>
</dbReference>
<dbReference type="Proteomes" id="UP000035036">
    <property type="component" value="Chromosome"/>
</dbReference>
<dbReference type="GO" id="GO:0046872">
    <property type="term" value="F:metal ion binding"/>
    <property type="evidence" value="ECO:0007669"/>
    <property type="project" value="UniProtKB-KW"/>
</dbReference>
<evidence type="ECO:0000259" key="6">
    <source>
        <dbReference type="PROSITE" id="PS51007"/>
    </source>
</evidence>
<gene>
    <name evidence="7" type="ORF">GSUB_03800</name>
</gene>
<proteinExistence type="predicted"/>
<dbReference type="GO" id="GO:0020037">
    <property type="term" value="F:heme binding"/>
    <property type="evidence" value="ECO:0007669"/>
    <property type="project" value="InterPro"/>
</dbReference>
<dbReference type="NCBIfam" id="NF040971">
    <property type="entry name" value="cytc_ExtS"/>
    <property type="match status" value="1"/>
</dbReference>
<protein>
    <recommendedName>
        <fullName evidence="6">Cytochrome c domain-containing protein</fullName>
    </recommendedName>
</protein>
<evidence type="ECO:0000313" key="7">
    <source>
        <dbReference type="EMBL" id="AJF05860.1"/>
    </source>
</evidence>
<dbReference type="GO" id="GO:0009055">
    <property type="term" value="F:electron transfer activity"/>
    <property type="evidence" value="ECO:0007669"/>
    <property type="project" value="InterPro"/>
</dbReference>
<organism evidence="7 8">
    <name type="scientific">Geoalkalibacter subterraneus</name>
    <dbReference type="NCBI Taxonomy" id="483547"/>
    <lineage>
        <taxon>Bacteria</taxon>
        <taxon>Pseudomonadati</taxon>
        <taxon>Thermodesulfobacteriota</taxon>
        <taxon>Desulfuromonadia</taxon>
        <taxon>Desulfuromonadales</taxon>
        <taxon>Geoalkalibacteraceae</taxon>
        <taxon>Geoalkalibacter</taxon>
    </lineage>
</organism>
<dbReference type="STRING" id="483547.GSUB_03800"/>
<keyword evidence="1 4" id="KW-0349">Heme</keyword>